<dbReference type="GO" id="GO:0008168">
    <property type="term" value="F:methyltransferase activity"/>
    <property type="evidence" value="ECO:0007669"/>
    <property type="project" value="UniProtKB-KW"/>
</dbReference>
<evidence type="ECO:0000256" key="4">
    <source>
        <dbReference type="ARBA" id="ARBA00022691"/>
    </source>
</evidence>
<evidence type="ECO:0000256" key="1">
    <source>
        <dbReference type="ARBA" id="ARBA00010815"/>
    </source>
</evidence>
<protein>
    <recommendedName>
        <fullName evidence="8">Cyclopropane-fatty-acyl-phospholipid synthase</fullName>
    </recommendedName>
</protein>
<proteinExistence type="inferred from homology"/>
<dbReference type="PANTHER" id="PTHR43667:SF1">
    <property type="entry name" value="CYCLOPROPANE-FATTY-ACYL-PHOSPHOLIPID SYNTHASE"/>
    <property type="match status" value="1"/>
</dbReference>
<keyword evidence="7" id="KW-1185">Reference proteome</keyword>
<evidence type="ECO:0000313" key="6">
    <source>
        <dbReference type="EMBL" id="BCA95999.1"/>
    </source>
</evidence>
<comment type="similarity">
    <text evidence="1">Belongs to the CFA/CMAS family.</text>
</comment>
<dbReference type="Pfam" id="PF02353">
    <property type="entry name" value="CMAS"/>
    <property type="match status" value="1"/>
</dbReference>
<dbReference type="EMBL" id="AP022839">
    <property type="protein sequence ID" value="BCA95999.1"/>
    <property type="molecule type" value="Genomic_DNA"/>
</dbReference>
<dbReference type="InterPro" id="IPR029063">
    <property type="entry name" value="SAM-dependent_MTases_sf"/>
</dbReference>
<dbReference type="AlphaFoldDB" id="A0A6F8T6B7"/>
<evidence type="ECO:0000256" key="5">
    <source>
        <dbReference type="ARBA" id="ARBA00023098"/>
    </source>
</evidence>
<keyword evidence="3" id="KW-0808">Transferase</keyword>
<accession>A0A6F8T6B7</accession>
<keyword evidence="4" id="KW-0949">S-adenosyl-L-methionine</keyword>
<reference evidence="6" key="1">
    <citation type="journal article" date="2020" name="Microbiol. Resour. Announc.">
        <title>Complete Genome Sequence of Novel Psychrotolerant Legionella Strain TUM19329, Isolated from Antarctic Lake Sediment.</title>
        <authorList>
            <person name="Shimada S."/>
            <person name="Nakai R."/>
            <person name="Aoki K."/>
            <person name="Shimoeda N."/>
            <person name="Ohno G."/>
            <person name="Miyazaki Y."/>
            <person name="Kudoh S."/>
            <person name="Imura S."/>
            <person name="Watanabe K."/>
            <person name="Ishii Y."/>
            <person name="Tateda K."/>
        </authorList>
    </citation>
    <scope>NUCLEOTIDE SEQUENCE [LARGE SCALE GENOMIC DNA]</scope>
    <source>
        <strain evidence="6">TUM19329</strain>
    </source>
</reference>
<evidence type="ECO:0000313" key="7">
    <source>
        <dbReference type="Proteomes" id="UP000502894"/>
    </source>
</evidence>
<dbReference type="PANTHER" id="PTHR43667">
    <property type="entry name" value="CYCLOPROPANE-FATTY-ACYL-PHOSPHOLIPID SYNTHASE"/>
    <property type="match status" value="1"/>
</dbReference>
<dbReference type="GO" id="GO:0006629">
    <property type="term" value="P:lipid metabolic process"/>
    <property type="evidence" value="ECO:0007669"/>
    <property type="project" value="UniProtKB-KW"/>
</dbReference>
<evidence type="ECO:0000256" key="3">
    <source>
        <dbReference type="ARBA" id="ARBA00022679"/>
    </source>
</evidence>
<dbReference type="GO" id="GO:0032259">
    <property type="term" value="P:methylation"/>
    <property type="evidence" value="ECO:0007669"/>
    <property type="project" value="UniProtKB-KW"/>
</dbReference>
<evidence type="ECO:0000256" key="2">
    <source>
        <dbReference type="ARBA" id="ARBA00022603"/>
    </source>
</evidence>
<keyword evidence="2" id="KW-0489">Methyltransferase</keyword>
<evidence type="ECO:0008006" key="8">
    <source>
        <dbReference type="Google" id="ProtNLM"/>
    </source>
</evidence>
<dbReference type="KEGG" id="lant:TUM19329_23600"/>
<name>A0A6F8T6B7_9GAMM</name>
<dbReference type="SUPFAM" id="SSF53335">
    <property type="entry name" value="S-adenosyl-L-methionine-dependent methyltransferases"/>
    <property type="match status" value="1"/>
</dbReference>
<sequence length="148" mass="17503">MFEHVGAKNYLTYLQKVHHCLKDDGMFLLHTIGSNITNLSVDPWVAKYIFPHGSLPSIMQIGAATEKLFIMEDWHNFGADYSKTLMAWHNNFNHNWNELKAQYDSRFYRMWNYYLLSCASTFRTRQTQLWQIVFSKNGIKKGYQAPRL</sequence>
<dbReference type="Gene3D" id="3.40.50.150">
    <property type="entry name" value="Vaccinia Virus protein VP39"/>
    <property type="match status" value="1"/>
</dbReference>
<organism evidence="6 7">
    <name type="scientific">Legionella antarctica</name>
    <dbReference type="NCBI Taxonomy" id="2708020"/>
    <lineage>
        <taxon>Bacteria</taxon>
        <taxon>Pseudomonadati</taxon>
        <taxon>Pseudomonadota</taxon>
        <taxon>Gammaproteobacteria</taxon>
        <taxon>Legionellales</taxon>
        <taxon>Legionellaceae</taxon>
        <taxon>Legionella</taxon>
    </lineage>
</organism>
<dbReference type="Proteomes" id="UP000502894">
    <property type="component" value="Chromosome"/>
</dbReference>
<gene>
    <name evidence="6" type="ORF">TUM19329_23600</name>
</gene>
<dbReference type="InterPro" id="IPR050723">
    <property type="entry name" value="CFA/CMAS"/>
</dbReference>
<keyword evidence="5" id="KW-0443">Lipid metabolism</keyword>